<evidence type="ECO:0000256" key="9">
    <source>
        <dbReference type="SAM" id="Phobius"/>
    </source>
</evidence>
<accession>A0ABQ8C3X2</accession>
<evidence type="ECO:0000256" key="5">
    <source>
        <dbReference type="ARBA" id="ARBA00022777"/>
    </source>
</evidence>
<evidence type="ECO:0000313" key="11">
    <source>
        <dbReference type="EMBL" id="KAH0911777.1"/>
    </source>
</evidence>
<feature type="domain" description="Protein kinase" evidence="10">
    <location>
        <begin position="1"/>
        <end position="220"/>
    </location>
</feature>
<dbReference type="SUPFAM" id="SSF56112">
    <property type="entry name" value="Protein kinase-like (PK-like)"/>
    <property type="match status" value="1"/>
</dbReference>
<dbReference type="InterPro" id="IPR000719">
    <property type="entry name" value="Prot_kinase_dom"/>
</dbReference>
<dbReference type="EMBL" id="JAGKQM010000009">
    <property type="protein sequence ID" value="KAH0911777.1"/>
    <property type="molecule type" value="Genomic_DNA"/>
</dbReference>
<dbReference type="PANTHER" id="PTHR24343:SF520">
    <property type="entry name" value="PROTEIN KINASE DOMAIN-CONTAINING PROTEIN"/>
    <property type="match status" value="1"/>
</dbReference>
<dbReference type="Proteomes" id="UP000824890">
    <property type="component" value="Unassembled WGS sequence"/>
</dbReference>
<comment type="caution">
    <text evidence="11">The sequence shown here is derived from an EMBL/GenBank/DDBJ whole genome shotgun (WGS) entry which is preliminary data.</text>
</comment>
<evidence type="ECO:0000256" key="1">
    <source>
        <dbReference type="ARBA" id="ARBA00012513"/>
    </source>
</evidence>
<evidence type="ECO:0000256" key="6">
    <source>
        <dbReference type="ARBA" id="ARBA00022840"/>
    </source>
</evidence>
<dbReference type="PANTHER" id="PTHR24343">
    <property type="entry name" value="SERINE/THREONINE KINASE"/>
    <property type="match status" value="1"/>
</dbReference>
<evidence type="ECO:0000259" key="10">
    <source>
        <dbReference type="PROSITE" id="PS50011"/>
    </source>
</evidence>
<organism evidence="11 12">
    <name type="scientific">Brassica napus</name>
    <name type="common">Rape</name>
    <dbReference type="NCBI Taxonomy" id="3708"/>
    <lineage>
        <taxon>Eukaryota</taxon>
        <taxon>Viridiplantae</taxon>
        <taxon>Streptophyta</taxon>
        <taxon>Embryophyta</taxon>
        <taxon>Tracheophyta</taxon>
        <taxon>Spermatophyta</taxon>
        <taxon>Magnoliopsida</taxon>
        <taxon>eudicotyledons</taxon>
        <taxon>Gunneridae</taxon>
        <taxon>Pentapetalae</taxon>
        <taxon>rosids</taxon>
        <taxon>malvids</taxon>
        <taxon>Brassicales</taxon>
        <taxon>Brassicaceae</taxon>
        <taxon>Brassiceae</taxon>
        <taxon>Brassica</taxon>
    </lineage>
</organism>
<name>A0ABQ8C3X2_BRANA</name>
<evidence type="ECO:0000313" key="12">
    <source>
        <dbReference type="Proteomes" id="UP000824890"/>
    </source>
</evidence>
<sequence>MIPEYFSQTVSSLLLYIYLVSFVQIILRIYILFLFSYYLPHISTNTLLDGSHAPRLKLCDFGNSKVLLFLSRFSSILHSQPKSTVGTPAYIVPGILLRQEYDDGKLCGSVWSCGVTLYVMLVDAYPFENPDQPRDYRKIIHITICGFCIPDIKFHEWFLKNHPRDLMDENIMNGQFQEPEQPIQSLDNIMQIISEATIPDVRSLYGFLLNLRLMSIVAEK</sequence>
<dbReference type="InterPro" id="IPR011009">
    <property type="entry name" value="Kinase-like_dom_sf"/>
</dbReference>
<evidence type="ECO:0000256" key="8">
    <source>
        <dbReference type="ARBA" id="ARBA00048679"/>
    </source>
</evidence>
<dbReference type="Pfam" id="PF00069">
    <property type="entry name" value="Pkinase"/>
    <property type="match status" value="1"/>
</dbReference>
<feature type="transmembrane region" description="Helical" evidence="9">
    <location>
        <begin position="15"/>
        <end position="39"/>
    </location>
</feature>
<proteinExistence type="predicted"/>
<comment type="catalytic activity">
    <reaction evidence="8">
        <text>L-seryl-[protein] + ATP = O-phospho-L-seryl-[protein] + ADP + H(+)</text>
        <dbReference type="Rhea" id="RHEA:17989"/>
        <dbReference type="Rhea" id="RHEA-COMP:9863"/>
        <dbReference type="Rhea" id="RHEA-COMP:11604"/>
        <dbReference type="ChEBI" id="CHEBI:15378"/>
        <dbReference type="ChEBI" id="CHEBI:29999"/>
        <dbReference type="ChEBI" id="CHEBI:30616"/>
        <dbReference type="ChEBI" id="CHEBI:83421"/>
        <dbReference type="ChEBI" id="CHEBI:456216"/>
        <dbReference type="EC" id="2.7.11.1"/>
    </reaction>
</comment>
<keyword evidence="9" id="KW-0472">Membrane</keyword>
<gene>
    <name evidence="11" type="ORF">HID58_035098</name>
</gene>
<keyword evidence="12" id="KW-1185">Reference proteome</keyword>
<dbReference type="EC" id="2.7.11.1" evidence="1"/>
<dbReference type="Gene3D" id="1.10.510.10">
    <property type="entry name" value="Transferase(Phosphotransferase) domain 1"/>
    <property type="match status" value="1"/>
</dbReference>
<keyword evidence="3" id="KW-0808">Transferase</keyword>
<protein>
    <recommendedName>
        <fullName evidence="1">non-specific serine/threonine protein kinase</fullName>
        <ecNumber evidence="1">2.7.11.1</ecNumber>
    </recommendedName>
</protein>
<evidence type="ECO:0000256" key="3">
    <source>
        <dbReference type="ARBA" id="ARBA00022679"/>
    </source>
</evidence>
<keyword evidence="6" id="KW-0067">ATP-binding</keyword>
<reference evidence="11 12" key="1">
    <citation type="submission" date="2021-05" db="EMBL/GenBank/DDBJ databases">
        <title>Genome Assembly of Synthetic Allotetraploid Brassica napus Reveals Homoeologous Exchanges between Subgenomes.</title>
        <authorList>
            <person name="Davis J.T."/>
        </authorList>
    </citation>
    <scope>NUCLEOTIDE SEQUENCE [LARGE SCALE GENOMIC DNA]</scope>
    <source>
        <strain evidence="12">cv. Da-Ae</strain>
        <tissue evidence="11">Seedling</tissue>
    </source>
</reference>
<evidence type="ECO:0000256" key="7">
    <source>
        <dbReference type="ARBA" id="ARBA00047899"/>
    </source>
</evidence>
<keyword evidence="9" id="KW-1133">Transmembrane helix</keyword>
<keyword evidence="5" id="KW-0418">Kinase</keyword>
<keyword evidence="2" id="KW-0723">Serine/threonine-protein kinase</keyword>
<evidence type="ECO:0000256" key="4">
    <source>
        <dbReference type="ARBA" id="ARBA00022741"/>
    </source>
</evidence>
<dbReference type="PROSITE" id="PS50011">
    <property type="entry name" value="PROTEIN_KINASE_DOM"/>
    <property type="match status" value="1"/>
</dbReference>
<evidence type="ECO:0000256" key="2">
    <source>
        <dbReference type="ARBA" id="ARBA00022527"/>
    </source>
</evidence>
<keyword evidence="9" id="KW-0812">Transmembrane</keyword>
<keyword evidence="4" id="KW-0547">Nucleotide-binding</keyword>
<comment type="catalytic activity">
    <reaction evidence="7">
        <text>L-threonyl-[protein] + ATP = O-phospho-L-threonyl-[protein] + ADP + H(+)</text>
        <dbReference type="Rhea" id="RHEA:46608"/>
        <dbReference type="Rhea" id="RHEA-COMP:11060"/>
        <dbReference type="Rhea" id="RHEA-COMP:11605"/>
        <dbReference type="ChEBI" id="CHEBI:15378"/>
        <dbReference type="ChEBI" id="CHEBI:30013"/>
        <dbReference type="ChEBI" id="CHEBI:30616"/>
        <dbReference type="ChEBI" id="CHEBI:61977"/>
        <dbReference type="ChEBI" id="CHEBI:456216"/>
        <dbReference type="EC" id="2.7.11.1"/>
    </reaction>
</comment>